<dbReference type="OrthoDB" id="10639794at2759"/>
<dbReference type="Proteomes" id="UP000192578">
    <property type="component" value="Unassembled WGS sequence"/>
</dbReference>
<feature type="compositionally biased region" description="Low complexity" evidence="1">
    <location>
        <begin position="955"/>
        <end position="997"/>
    </location>
</feature>
<feature type="compositionally biased region" description="Low complexity" evidence="1">
    <location>
        <begin position="1021"/>
        <end position="1059"/>
    </location>
</feature>
<reference evidence="3" key="1">
    <citation type="submission" date="2017-01" db="EMBL/GenBank/DDBJ databases">
        <title>Comparative genomics of anhydrobiosis in the tardigrade Hypsibius dujardini.</title>
        <authorList>
            <person name="Yoshida Y."/>
            <person name="Koutsovoulos G."/>
            <person name="Laetsch D."/>
            <person name="Stevens L."/>
            <person name="Kumar S."/>
            <person name="Horikawa D."/>
            <person name="Ishino K."/>
            <person name="Komine S."/>
            <person name="Tomita M."/>
            <person name="Blaxter M."/>
            <person name="Arakawa K."/>
        </authorList>
    </citation>
    <scope>NUCLEOTIDE SEQUENCE [LARGE SCALE GENOMIC DNA]</scope>
    <source>
        <strain evidence="3">Z151</strain>
    </source>
</reference>
<feature type="compositionally biased region" description="Polar residues" evidence="1">
    <location>
        <begin position="429"/>
        <end position="455"/>
    </location>
</feature>
<feature type="compositionally biased region" description="Polar residues" evidence="1">
    <location>
        <begin position="998"/>
        <end position="1007"/>
    </location>
</feature>
<dbReference type="AlphaFoldDB" id="A0A1W0XBD0"/>
<comment type="caution">
    <text evidence="2">The sequence shown here is derived from an EMBL/GenBank/DDBJ whole genome shotgun (WGS) entry which is preliminary data.</text>
</comment>
<sequence>MGQSMWDRYFRYGLICGLLVIGGGAKRVVSKCDEKSAICGPECVATERILNLYGLYATASVLMSFPRINSIYVLCFSRNSLNRAVPSSDIFCMTGTMDEMQSVQPQHVLTISGRITSFEEFREDNSQYVLIHTDVQPVQLYEVVQQGRSFISFSFIHAFGGAGAANSVIVKTGVANAAGVVIATTSGKLCQNGDQSCLAPAVHTLVGASLTQCTPFRTQDQLAVQLITGWFDGTTSYVIFASPYTDNSPIFGLQLFRLVTVPNGECHLEFVQDVLAGEAICGVRSVEIVQALGAKTVLLVARQRCPDPQTGMIPPNEANVIIKLWDPETKQFLYPAAVRELADTTGVLSISSISGQFFLCQRESSPSTIHTTLLPADSRVVSTVRVYNQAIVKTVQSRNGDVFLTHVTSIGSVVVDWLSCLLNQQRPSNYSMTPYGNQGGKVQSRNPYRDNSNSLGRPPTAPYSNRANGASGNNYIRQPSAARYSPRGPAISNNVVYPNQRQAPPAPAPAPAPPAWQNAPPPNPYIPPHIESGPQHQQPSPYIEVAPHQEAPLATPAPYIPPPPVAEPPAAPPQQPPQYETYQPPLQQQQSEAYQPGHQQPQYDNRLYQPQTPPSYLPPWQQQPYQPPRQEYHSPPQLPYGNGYAAPSPQPVYPPAPQAPTYYNLTRYRPEVIPPPQYQWPSNLALSDVNPNGNIYGTRQLPMAPQQEPVHQPPPPQYLPPYVPFPSLNAQSRYPTTTAPVPANLPTQVTVTTTTTEAPMIVAADTVPQTVLLLEASRPLLLATVPLGNLDREKTVNPTKSISTPKPSMPTGLVIPVAGDSVQSFAASAINVLETTASGNTTVQSAVITETSVSPSIQAATFDSTTVTAGEDSSTAVALTTVEPEIIPFDAAKLSSVPAIQSADKNPGSRETIPLIGVPHVSEVAADSSSSGTTAASEIASTPSVALTSEATITTVKPSTSTASSSTETVTEPASSSSFAAVTETTTSAGTTEQATSPPASSATEPATTILEVTITVPSIPAETSAAETTTETLTTKPAPEETTNSVVSSETSTTEAVPVIPPQVNADPDPVVGVLPVESSTEATTTVGE</sequence>
<protein>
    <submittedName>
        <fullName evidence="2">Uncharacterized protein</fullName>
    </submittedName>
</protein>
<organism evidence="2 3">
    <name type="scientific">Hypsibius exemplaris</name>
    <name type="common">Freshwater tardigrade</name>
    <dbReference type="NCBI Taxonomy" id="2072580"/>
    <lineage>
        <taxon>Eukaryota</taxon>
        <taxon>Metazoa</taxon>
        <taxon>Ecdysozoa</taxon>
        <taxon>Tardigrada</taxon>
        <taxon>Eutardigrada</taxon>
        <taxon>Parachela</taxon>
        <taxon>Hypsibioidea</taxon>
        <taxon>Hypsibiidae</taxon>
        <taxon>Hypsibius</taxon>
    </lineage>
</organism>
<feature type="compositionally biased region" description="Polar residues" evidence="1">
    <location>
        <begin position="462"/>
        <end position="477"/>
    </location>
</feature>
<feature type="region of interest" description="Disordered" evidence="1">
    <location>
        <begin position="429"/>
        <end position="541"/>
    </location>
</feature>
<feature type="compositionally biased region" description="Pro residues" evidence="1">
    <location>
        <begin position="504"/>
        <end position="527"/>
    </location>
</feature>
<feature type="compositionally biased region" description="Low complexity" evidence="1">
    <location>
        <begin position="577"/>
        <end position="596"/>
    </location>
</feature>
<accession>A0A1W0XBD0</accession>
<evidence type="ECO:0000256" key="1">
    <source>
        <dbReference type="SAM" id="MobiDB-lite"/>
    </source>
</evidence>
<dbReference type="EMBL" id="MTYJ01000005">
    <property type="protein sequence ID" value="OQV24734.1"/>
    <property type="molecule type" value="Genomic_DNA"/>
</dbReference>
<evidence type="ECO:0000313" key="2">
    <source>
        <dbReference type="EMBL" id="OQV24734.1"/>
    </source>
</evidence>
<proteinExistence type="predicted"/>
<feature type="compositionally biased region" description="Pro residues" evidence="1">
    <location>
        <begin position="558"/>
        <end position="576"/>
    </location>
</feature>
<keyword evidence="3" id="KW-1185">Reference proteome</keyword>
<feature type="region of interest" description="Disordered" evidence="1">
    <location>
        <begin position="955"/>
        <end position="1090"/>
    </location>
</feature>
<feature type="compositionally biased region" description="Pro residues" evidence="1">
    <location>
        <begin position="648"/>
        <end position="658"/>
    </location>
</feature>
<feature type="region of interest" description="Disordered" evidence="1">
    <location>
        <begin position="553"/>
        <end position="658"/>
    </location>
</feature>
<feature type="compositionally biased region" description="Polar residues" evidence="1">
    <location>
        <begin position="1079"/>
        <end position="1090"/>
    </location>
</feature>
<name>A0A1W0XBD0_HYPEX</name>
<gene>
    <name evidence="2" type="ORF">BV898_01327</name>
</gene>
<evidence type="ECO:0000313" key="3">
    <source>
        <dbReference type="Proteomes" id="UP000192578"/>
    </source>
</evidence>